<evidence type="ECO:0000313" key="10">
    <source>
        <dbReference type="EMBL" id="KKP72669.1"/>
    </source>
</evidence>
<dbReference type="GO" id="GO:0009307">
    <property type="term" value="P:DNA restriction-modification system"/>
    <property type="evidence" value="ECO:0007669"/>
    <property type="project" value="UniProtKB-KW"/>
</dbReference>
<keyword evidence="3" id="KW-0808">Transferase</keyword>
<gene>
    <name evidence="10" type="ORF">UR70_C0005G0010</name>
</gene>
<dbReference type="PRINTS" id="PR00508">
    <property type="entry name" value="S21N4MTFRASE"/>
</dbReference>
<comment type="similarity">
    <text evidence="1">Belongs to the N(4)/N(6)-methyltransferase family. N(4) subfamily.</text>
</comment>
<evidence type="ECO:0000256" key="5">
    <source>
        <dbReference type="ARBA" id="ARBA00022747"/>
    </source>
</evidence>
<evidence type="ECO:0000256" key="2">
    <source>
        <dbReference type="ARBA" id="ARBA00022603"/>
    </source>
</evidence>
<sequence length="412" mass="49000">MSKNYLKKILNISEPYLKKSFSKGRLEEFFDAINFIYNFKKREDIVKNFSDKYIEFIKEDYQRQYQGTNEKLNNFLEKKDDGVKIVWGDCYNTMKAMKSESIHCMVTSPPYYNARDYSNWKNMDDYFRDMQNIIKEAYRVLDNHRVFVFNVGDVFDNDNLKTESVWGKRRLPLGAYFIKIFEEEGFTFVDDFIWDKGEVQSERHKNGDKPYPFYQYPANCYEHILIFHKHRLDETRYPCPVCGTLKVNGNTQSEIGLRSWECKNFECFERSKSNRGKRFSLKTLTTQSHQEKEYGIPEEFIKKWRRDIIKFSPVIKINSKGENTLGHTAPFPENIPEFAVRMYSYKGEKVLDPFGGSFTSIIIAKKLDRIGIGIELNKRMFREASLKNIKKNLLTLFDKKDIKISEYDHEKQ</sequence>
<dbReference type="Gene3D" id="3.40.50.150">
    <property type="entry name" value="Vaccinia Virus protein VP39"/>
    <property type="match status" value="1"/>
</dbReference>
<keyword evidence="6" id="KW-0238">DNA-binding</keyword>
<dbReference type="GO" id="GO:0015667">
    <property type="term" value="F:site-specific DNA-methyltransferase (cytosine-N4-specific) activity"/>
    <property type="evidence" value="ECO:0007669"/>
    <property type="project" value="UniProtKB-EC"/>
</dbReference>
<dbReference type="GO" id="GO:0032259">
    <property type="term" value="P:methylation"/>
    <property type="evidence" value="ECO:0007669"/>
    <property type="project" value="UniProtKB-KW"/>
</dbReference>
<proteinExistence type="inferred from homology"/>
<dbReference type="Pfam" id="PF01555">
    <property type="entry name" value="N6_N4_Mtase"/>
    <property type="match status" value="1"/>
</dbReference>
<dbReference type="InterPro" id="IPR001091">
    <property type="entry name" value="RM_Methyltransferase"/>
</dbReference>
<evidence type="ECO:0000256" key="4">
    <source>
        <dbReference type="ARBA" id="ARBA00022691"/>
    </source>
</evidence>
<organism evidence="10">
    <name type="scientific">Candidatus Nomurabacteria bacterium GW2011_GWB1_35_20</name>
    <dbReference type="NCBI Taxonomy" id="1618740"/>
    <lineage>
        <taxon>Bacteria</taxon>
        <taxon>Candidatus Nomuraibacteriota</taxon>
    </lineage>
</organism>
<dbReference type="Proteomes" id="UP000034923">
    <property type="component" value="Unassembled WGS sequence"/>
</dbReference>
<dbReference type="AlphaFoldDB" id="A0A0G0BTA1"/>
<dbReference type="GO" id="GO:0003677">
    <property type="term" value="F:DNA binding"/>
    <property type="evidence" value="ECO:0007669"/>
    <property type="project" value="UniProtKB-KW"/>
</dbReference>
<evidence type="ECO:0000259" key="9">
    <source>
        <dbReference type="Pfam" id="PF01555"/>
    </source>
</evidence>
<evidence type="ECO:0000256" key="6">
    <source>
        <dbReference type="ARBA" id="ARBA00023125"/>
    </source>
</evidence>
<dbReference type="EC" id="2.1.1.-" evidence="8"/>
<evidence type="ECO:0000256" key="3">
    <source>
        <dbReference type="ARBA" id="ARBA00022679"/>
    </source>
</evidence>
<dbReference type="InterPro" id="IPR002941">
    <property type="entry name" value="DNA_methylase_N4/N6"/>
</dbReference>
<dbReference type="GO" id="GO:0008170">
    <property type="term" value="F:N-methyltransferase activity"/>
    <property type="evidence" value="ECO:0007669"/>
    <property type="project" value="InterPro"/>
</dbReference>
<dbReference type="InterPro" id="IPR017985">
    <property type="entry name" value="MeTrfase_CN4_CS"/>
</dbReference>
<keyword evidence="4" id="KW-0949">S-adenosyl-L-methionine</keyword>
<dbReference type="SUPFAM" id="SSF53335">
    <property type="entry name" value="S-adenosyl-L-methionine-dependent methyltransferases"/>
    <property type="match status" value="1"/>
</dbReference>
<dbReference type="InterPro" id="IPR029063">
    <property type="entry name" value="SAM-dependent_MTases_sf"/>
</dbReference>
<protein>
    <recommendedName>
        <fullName evidence="8">Methyltransferase</fullName>
        <ecNumber evidence="8">2.1.1.-</ecNumber>
    </recommendedName>
</protein>
<evidence type="ECO:0000256" key="7">
    <source>
        <dbReference type="ARBA" id="ARBA00049120"/>
    </source>
</evidence>
<dbReference type="PROSITE" id="PS00093">
    <property type="entry name" value="N4_MTASE"/>
    <property type="match status" value="1"/>
</dbReference>
<reference evidence="10" key="1">
    <citation type="journal article" date="2015" name="Nature">
        <title>rRNA introns, odd ribosomes, and small enigmatic genomes across a large radiation of phyla.</title>
        <authorList>
            <person name="Brown C.T."/>
            <person name="Hug L.A."/>
            <person name="Thomas B.C."/>
            <person name="Sharon I."/>
            <person name="Castelle C.J."/>
            <person name="Singh A."/>
            <person name="Wilkins M.J."/>
            <person name="Williams K.H."/>
            <person name="Banfield J.F."/>
        </authorList>
    </citation>
    <scope>NUCLEOTIDE SEQUENCE [LARGE SCALE GENOMIC DNA]</scope>
</reference>
<name>A0A0G0BTA1_9BACT</name>
<comment type="catalytic activity">
    <reaction evidence="7">
        <text>a 2'-deoxycytidine in DNA + S-adenosyl-L-methionine = an N(4)-methyl-2'-deoxycytidine in DNA + S-adenosyl-L-homocysteine + H(+)</text>
        <dbReference type="Rhea" id="RHEA:16857"/>
        <dbReference type="Rhea" id="RHEA-COMP:11369"/>
        <dbReference type="Rhea" id="RHEA-COMP:13674"/>
        <dbReference type="ChEBI" id="CHEBI:15378"/>
        <dbReference type="ChEBI" id="CHEBI:57856"/>
        <dbReference type="ChEBI" id="CHEBI:59789"/>
        <dbReference type="ChEBI" id="CHEBI:85452"/>
        <dbReference type="ChEBI" id="CHEBI:137933"/>
        <dbReference type="EC" id="2.1.1.113"/>
    </reaction>
</comment>
<evidence type="ECO:0000256" key="1">
    <source>
        <dbReference type="ARBA" id="ARBA00010203"/>
    </source>
</evidence>
<dbReference type="EMBL" id="LBQE01000005">
    <property type="protein sequence ID" value="KKP72669.1"/>
    <property type="molecule type" value="Genomic_DNA"/>
</dbReference>
<keyword evidence="2 10" id="KW-0489">Methyltransferase</keyword>
<feature type="domain" description="DNA methylase N-4/N-6" evidence="9">
    <location>
        <begin position="102"/>
        <end position="384"/>
    </location>
</feature>
<evidence type="ECO:0000256" key="8">
    <source>
        <dbReference type="RuleBase" id="RU362026"/>
    </source>
</evidence>
<keyword evidence="5" id="KW-0680">Restriction system</keyword>
<accession>A0A0G0BTA1</accession>
<comment type="caution">
    <text evidence="10">The sequence shown here is derived from an EMBL/GenBank/DDBJ whole genome shotgun (WGS) entry which is preliminary data.</text>
</comment>